<dbReference type="InterPro" id="IPR011001">
    <property type="entry name" value="Saposin-like"/>
</dbReference>
<accession>Q4KSL8</accession>
<dbReference type="SUPFAM" id="SSF47862">
    <property type="entry name" value="Saposin"/>
    <property type="match status" value="1"/>
</dbReference>
<keyword evidence="2" id="KW-0732">Signal</keyword>
<dbReference type="InterPro" id="IPR008139">
    <property type="entry name" value="SaposinB_dom"/>
</dbReference>
<dbReference type="AlphaFoldDB" id="Q4KSL8"/>
<keyword evidence="1" id="KW-1015">Disulfide bond</keyword>
<dbReference type="PROSITE" id="PS50015">
    <property type="entry name" value="SAP_B"/>
    <property type="match status" value="1"/>
</dbReference>
<dbReference type="EMBL" id="AY870254">
    <property type="protein sequence ID" value="AAX68445.1"/>
    <property type="molecule type" value="mRNA"/>
</dbReference>
<gene>
    <name evidence="4" type="primary">SAP-1</name>
</gene>
<feature type="signal peptide" evidence="2">
    <location>
        <begin position="1"/>
        <end position="21"/>
    </location>
</feature>
<dbReference type="Gene3D" id="1.10.225.10">
    <property type="entry name" value="Saposin-like"/>
    <property type="match status" value="1"/>
</dbReference>
<evidence type="ECO:0000256" key="2">
    <source>
        <dbReference type="SAM" id="SignalP"/>
    </source>
</evidence>
<evidence type="ECO:0000259" key="3">
    <source>
        <dbReference type="PROSITE" id="PS50015"/>
    </source>
</evidence>
<dbReference type="SMART" id="SM00741">
    <property type="entry name" value="SapB"/>
    <property type="match status" value="1"/>
</dbReference>
<protein>
    <submittedName>
        <fullName evidence="4">SAP-1</fullName>
    </submittedName>
</protein>
<sequence>MNPLFVLVLAAVALASTGVESEEPHLDISLCESCTNTVDLVKRLLQNSVVETHIRYLVKYLCKGAGSSQDACIKFIQHEVDGAVGYLIQHNATDICHVIRLC</sequence>
<reference evidence="4" key="1">
    <citation type="journal article" date="2006" name="Mol. Biochem. Parasitol.">
        <title>The saposin-like proteins 1, 2, and 3 of Fasciola gigantica.</title>
        <authorList>
            <person name="Grams R."/>
            <person name="Adisakwattana P."/>
            <person name="Ritthisunthorn N."/>
            <person name="Eursitthichai V."/>
            <person name="Vichasri-Grams S."/>
            <person name="Viyanant V."/>
        </authorList>
    </citation>
    <scope>NUCLEOTIDE SEQUENCE</scope>
</reference>
<feature type="domain" description="Saposin B-type" evidence="3">
    <location>
        <begin position="27"/>
        <end position="102"/>
    </location>
</feature>
<evidence type="ECO:0000313" key="4">
    <source>
        <dbReference type="EMBL" id="AAX68445.1"/>
    </source>
</evidence>
<name>Q4KSL8_FASGI</name>
<organism evidence="4">
    <name type="scientific">Fasciola gigantica</name>
    <name type="common">Giant liver fluke</name>
    <dbReference type="NCBI Taxonomy" id="46835"/>
    <lineage>
        <taxon>Eukaryota</taxon>
        <taxon>Metazoa</taxon>
        <taxon>Spiralia</taxon>
        <taxon>Lophotrochozoa</taxon>
        <taxon>Platyhelminthes</taxon>
        <taxon>Trematoda</taxon>
        <taxon>Digenea</taxon>
        <taxon>Plagiorchiida</taxon>
        <taxon>Echinostomata</taxon>
        <taxon>Echinostomatoidea</taxon>
        <taxon>Fasciolidae</taxon>
        <taxon>Fasciola</taxon>
    </lineage>
</organism>
<feature type="chain" id="PRO_5004240228" evidence="2">
    <location>
        <begin position="22"/>
        <end position="102"/>
    </location>
</feature>
<evidence type="ECO:0000256" key="1">
    <source>
        <dbReference type="ARBA" id="ARBA00023157"/>
    </source>
</evidence>
<proteinExistence type="evidence at transcript level"/>